<protein>
    <recommendedName>
        <fullName evidence="3">FbpB family small basic protein</fullName>
    </recommendedName>
</protein>
<dbReference type="InterPro" id="IPR025004">
    <property type="entry name" value="SenN/SenS"/>
</dbReference>
<proteinExistence type="predicted"/>
<organism evidence="1 2">
    <name type="scientific">Sutcliffiella rhizosphaerae</name>
    <dbReference type="NCBI Taxonomy" id="2880967"/>
    <lineage>
        <taxon>Bacteria</taxon>
        <taxon>Bacillati</taxon>
        <taxon>Bacillota</taxon>
        <taxon>Bacilli</taxon>
        <taxon>Bacillales</taxon>
        <taxon>Bacillaceae</taxon>
        <taxon>Sutcliffiella</taxon>
    </lineage>
</organism>
<comment type="caution">
    <text evidence="1">The sequence shown here is derived from an EMBL/GenBank/DDBJ whole genome shotgun (WGS) entry which is preliminary data.</text>
</comment>
<evidence type="ECO:0000313" key="2">
    <source>
        <dbReference type="Proteomes" id="UP000789833"/>
    </source>
</evidence>
<dbReference type="EMBL" id="CAKJTJ010000014">
    <property type="protein sequence ID" value="CAG9621887.1"/>
    <property type="molecule type" value="Genomic_DNA"/>
</dbReference>
<keyword evidence="2" id="KW-1185">Reference proteome</keyword>
<reference evidence="1 2" key="1">
    <citation type="submission" date="2021-10" db="EMBL/GenBank/DDBJ databases">
        <authorList>
            <person name="Criscuolo A."/>
        </authorList>
    </citation>
    <scope>NUCLEOTIDE SEQUENCE [LARGE SCALE GENOMIC DNA]</scope>
    <source>
        <strain evidence="2">CIP 111883</strain>
    </source>
</reference>
<sequence length="44" mass="5413">MRRIRKRSFEELVIENKQLLLKDEEALRKIEDRLEEKMLNKAAE</sequence>
<accession>A0ABM8YPG9</accession>
<name>A0ABM8YPG9_9BACI</name>
<dbReference type="RefSeq" id="WP_230501864.1">
    <property type="nucleotide sequence ID" value="NZ_CAKJTJ010000014.1"/>
</dbReference>
<evidence type="ECO:0000313" key="1">
    <source>
        <dbReference type="EMBL" id="CAG9621887.1"/>
    </source>
</evidence>
<dbReference type="Pfam" id="PF13040">
    <property type="entry name" value="Fur_reg_FbpB"/>
    <property type="match status" value="1"/>
</dbReference>
<dbReference type="Proteomes" id="UP000789833">
    <property type="component" value="Unassembled WGS sequence"/>
</dbReference>
<gene>
    <name evidence="1" type="ORF">BACCIP111883_02678</name>
</gene>
<evidence type="ECO:0008006" key="3">
    <source>
        <dbReference type="Google" id="ProtNLM"/>
    </source>
</evidence>